<dbReference type="Proteomes" id="UP000308600">
    <property type="component" value="Unassembled WGS sequence"/>
</dbReference>
<protein>
    <submittedName>
        <fullName evidence="1">Uncharacterized protein</fullName>
    </submittedName>
</protein>
<name>A0ACD3BGH6_9AGAR</name>
<evidence type="ECO:0000313" key="2">
    <source>
        <dbReference type="Proteomes" id="UP000308600"/>
    </source>
</evidence>
<evidence type="ECO:0000313" key="1">
    <source>
        <dbReference type="EMBL" id="TFK76756.1"/>
    </source>
</evidence>
<keyword evidence="2" id="KW-1185">Reference proteome</keyword>
<accession>A0ACD3BGH6</accession>
<reference evidence="1 2" key="1">
    <citation type="journal article" date="2019" name="Nat. Ecol. Evol.">
        <title>Megaphylogeny resolves global patterns of mushroom evolution.</title>
        <authorList>
            <person name="Varga T."/>
            <person name="Krizsan K."/>
            <person name="Foldi C."/>
            <person name="Dima B."/>
            <person name="Sanchez-Garcia M."/>
            <person name="Sanchez-Ramirez S."/>
            <person name="Szollosi G.J."/>
            <person name="Szarkandi J.G."/>
            <person name="Papp V."/>
            <person name="Albert L."/>
            <person name="Andreopoulos W."/>
            <person name="Angelini C."/>
            <person name="Antonin V."/>
            <person name="Barry K.W."/>
            <person name="Bougher N.L."/>
            <person name="Buchanan P."/>
            <person name="Buyck B."/>
            <person name="Bense V."/>
            <person name="Catcheside P."/>
            <person name="Chovatia M."/>
            <person name="Cooper J."/>
            <person name="Damon W."/>
            <person name="Desjardin D."/>
            <person name="Finy P."/>
            <person name="Geml J."/>
            <person name="Haridas S."/>
            <person name="Hughes K."/>
            <person name="Justo A."/>
            <person name="Karasinski D."/>
            <person name="Kautmanova I."/>
            <person name="Kiss B."/>
            <person name="Kocsube S."/>
            <person name="Kotiranta H."/>
            <person name="LaButti K.M."/>
            <person name="Lechner B.E."/>
            <person name="Liimatainen K."/>
            <person name="Lipzen A."/>
            <person name="Lukacs Z."/>
            <person name="Mihaltcheva S."/>
            <person name="Morgado L.N."/>
            <person name="Niskanen T."/>
            <person name="Noordeloos M.E."/>
            <person name="Ohm R.A."/>
            <person name="Ortiz-Santana B."/>
            <person name="Ovrebo C."/>
            <person name="Racz N."/>
            <person name="Riley R."/>
            <person name="Savchenko A."/>
            <person name="Shiryaev A."/>
            <person name="Soop K."/>
            <person name="Spirin V."/>
            <person name="Szebenyi C."/>
            <person name="Tomsovsky M."/>
            <person name="Tulloss R.E."/>
            <person name="Uehling J."/>
            <person name="Grigoriev I.V."/>
            <person name="Vagvolgyi C."/>
            <person name="Papp T."/>
            <person name="Martin F.M."/>
            <person name="Miettinen O."/>
            <person name="Hibbett D.S."/>
            <person name="Nagy L.G."/>
        </authorList>
    </citation>
    <scope>NUCLEOTIDE SEQUENCE [LARGE SCALE GENOMIC DNA]</scope>
    <source>
        <strain evidence="1 2">NL-1719</strain>
    </source>
</reference>
<dbReference type="EMBL" id="ML208259">
    <property type="protein sequence ID" value="TFK76756.1"/>
    <property type="molecule type" value="Genomic_DNA"/>
</dbReference>
<sequence length="127" mass="15163">MTYDDIVSLLARPFWMDVTSFGCTDSIFPGTDIVYIATYVFLRLLIRSIPRLWTHHMMLRPSFSVWLRRRRRYDVLFSFLHSFRFRFPVAGFSFYSTYIYFFLFLSLFPLCAVISNLEGISASYHVH</sequence>
<organism evidence="1 2">
    <name type="scientific">Pluteus cervinus</name>
    <dbReference type="NCBI Taxonomy" id="181527"/>
    <lineage>
        <taxon>Eukaryota</taxon>
        <taxon>Fungi</taxon>
        <taxon>Dikarya</taxon>
        <taxon>Basidiomycota</taxon>
        <taxon>Agaricomycotina</taxon>
        <taxon>Agaricomycetes</taxon>
        <taxon>Agaricomycetidae</taxon>
        <taxon>Agaricales</taxon>
        <taxon>Pluteineae</taxon>
        <taxon>Pluteaceae</taxon>
        <taxon>Pluteus</taxon>
    </lineage>
</organism>
<gene>
    <name evidence="1" type="ORF">BDN72DRAFT_8440</name>
</gene>
<proteinExistence type="predicted"/>